<reference evidence="1" key="1">
    <citation type="journal article" date="2022" name="Front. Genet.">
        <title>Chromosome-Scale Assembly of the Dendrobium nobile Genome Provides Insights Into the Molecular Mechanism of the Biosynthesis of the Medicinal Active Ingredient of Dendrobium.</title>
        <authorList>
            <person name="Xu Q."/>
            <person name="Niu S.-C."/>
            <person name="Li K.-L."/>
            <person name="Zheng P.-J."/>
            <person name="Zhang X.-J."/>
            <person name="Jia Y."/>
            <person name="Liu Y."/>
            <person name="Niu Y.-X."/>
            <person name="Yu L.-H."/>
            <person name="Chen D.-F."/>
            <person name="Zhang G.-Q."/>
        </authorList>
    </citation>
    <scope>NUCLEOTIDE SEQUENCE</scope>
    <source>
        <tissue evidence="1">Leaf</tissue>
    </source>
</reference>
<evidence type="ECO:0000313" key="1">
    <source>
        <dbReference type="EMBL" id="KAI0516489.1"/>
    </source>
</evidence>
<dbReference type="PANTHER" id="PTHR33413:SF1">
    <property type="entry name" value="EXPRESSED PROTEIN"/>
    <property type="match status" value="1"/>
</dbReference>
<gene>
    <name evidence="1" type="ORF">KFK09_009164</name>
</gene>
<protein>
    <submittedName>
        <fullName evidence="1">Uncharacterized protein</fullName>
    </submittedName>
</protein>
<keyword evidence="2" id="KW-1185">Reference proteome</keyword>
<organism evidence="1 2">
    <name type="scientific">Dendrobium nobile</name>
    <name type="common">Orchid</name>
    <dbReference type="NCBI Taxonomy" id="94219"/>
    <lineage>
        <taxon>Eukaryota</taxon>
        <taxon>Viridiplantae</taxon>
        <taxon>Streptophyta</taxon>
        <taxon>Embryophyta</taxon>
        <taxon>Tracheophyta</taxon>
        <taxon>Spermatophyta</taxon>
        <taxon>Magnoliopsida</taxon>
        <taxon>Liliopsida</taxon>
        <taxon>Asparagales</taxon>
        <taxon>Orchidaceae</taxon>
        <taxon>Epidendroideae</taxon>
        <taxon>Malaxideae</taxon>
        <taxon>Dendrobiinae</taxon>
        <taxon>Dendrobium</taxon>
    </lineage>
</organism>
<name>A0A8T3BPN5_DENNO</name>
<proteinExistence type="predicted"/>
<dbReference type="Proteomes" id="UP000829196">
    <property type="component" value="Unassembled WGS sequence"/>
</dbReference>
<accession>A0A8T3BPN5</accession>
<dbReference type="AlphaFoldDB" id="A0A8T3BPN5"/>
<dbReference type="EMBL" id="JAGYWB010000007">
    <property type="protein sequence ID" value="KAI0516489.1"/>
    <property type="molecule type" value="Genomic_DNA"/>
</dbReference>
<sequence>MSTNPGYYVAAITCSGGGAEMAVKYTTLLQPDDSLHIGQSYRLVSFEEFLGLAITTEREQREKMRFHRFWLSAQSLCSKPISPAI</sequence>
<evidence type="ECO:0000313" key="2">
    <source>
        <dbReference type="Proteomes" id="UP000829196"/>
    </source>
</evidence>
<comment type="caution">
    <text evidence="1">The sequence shown here is derived from an EMBL/GenBank/DDBJ whole genome shotgun (WGS) entry which is preliminary data.</text>
</comment>
<dbReference type="PANTHER" id="PTHR33413">
    <property type="entry name" value="EXPRESSED PROTEIN"/>
    <property type="match status" value="1"/>
</dbReference>